<accession>A0A3N4JB92</accession>
<dbReference type="GO" id="GO:0003676">
    <property type="term" value="F:nucleic acid binding"/>
    <property type="evidence" value="ECO:0007669"/>
    <property type="project" value="InterPro"/>
</dbReference>
<feature type="non-terminal residue" evidence="1">
    <location>
        <position position="1"/>
    </location>
</feature>
<sequence>PPNSPDFNPIEHIWDRFRKKLQYRRRGNNRITIVSKMREALWEASNCLTVEEINQEISRVLTIMQRCIAVNGKNNYHD</sequence>
<protein>
    <recommendedName>
        <fullName evidence="3">Tc1-like transposase DDE domain-containing protein</fullName>
    </recommendedName>
</protein>
<dbReference type="EMBL" id="ML120435">
    <property type="protein sequence ID" value="RPA94587.1"/>
    <property type="molecule type" value="Genomic_DNA"/>
</dbReference>
<dbReference type="InterPro" id="IPR036397">
    <property type="entry name" value="RNaseH_sf"/>
</dbReference>
<keyword evidence="2" id="KW-1185">Reference proteome</keyword>
<dbReference type="Gene3D" id="3.30.420.10">
    <property type="entry name" value="Ribonuclease H-like superfamily/Ribonuclease H"/>
    <property type="match status" value="1"/>
</dbReference>
<evidence type="ECO:0000313" key="2">
    <source>
        <dbReference type="Proteomes" id="UP000276215"/>
    </source>
</evidence>
<organism evidence="1 2">
    <name type="scientific">Choiromyces venosus 120613-1</name>
    <dbReference type="NCBI Taxonomy" id="1336337"/>
    <lineage>
        <taxon>Eukaryota</taxon>
        <taxon>Fungi</taxon>
        <taxon>Dikarya</taxon>
        <taxon>Ascomycota</taxon>
        <taxon>Pezizomycotina</taxon>
        <taxon>Pezizomycetes</taxon>
        <taxon>Pezizales</taxon>
        <taxon>Tuberaceae</taxon>
        <taxon>Choiromyces</taxon>
    </lineage>
</organism>
<name>A0A3N4JB92_9PEZI</name>
<evidence type="ECO:0008006" key="3">
    <source>
        <dbReference type="Google" id="ProtNLM"/>
    </source>
</evidence>
<proteinExistence type="predicted"/>
<gene>
    <name evidence="1" type="ORF">L873DRAFT_1700791</name>
</gene>
<dbReference type="Proteomes" id="UP000276215">
    <property type="component" value="Unassembled WGS sequence"/>
</dbReference>
<dbReference type="AlphaFoldDB" id="A0A3N4JB92"/>
<evidence type="ECO:0000313" key="1">
    <source>
        <dbReference type="EMBL" id="RPA94587.1"/>
    </source>
</evidence>
<dbReference type="OrthoDB" id="5410741at2759"/>
<reference evidence="1 2" key="1">
    <citation type="journal article" date="2018" name="Nat. Ecol. Evol.">
        <title>Pezizomycetes genomes reveal the molecular basis of ectomycorrhizal truffle lifestyle.</title>
        <authorList>
            <person name="Murat C."/>
            <person name="Payen T."/>
            <person name="Noel B."/>
            <person name="Kuo A."/>
            <person name="Morin E."/>
            <person name="Chen J."/>
            <person name="Kohler A."/>
            <person name="Krizsan K."/>
            <person name="Balestrini R."/>
            <person name="Da Silva C."/>
            <person name="Montanini B."/>
            <person name="Hainaut M."/>
            <person name="Levati E."/>
            <person name="Barry K.W."/>
            <person name="Belfiori B."/>
            <person name="Cichocki N."/>
            <person name="Clum A."/>
            <person name="Dockter R.B."/>
            <person name="Fauchery L."/>
            <person name="Guy J."/>
            <person name="Iotti M."/>
            <person name="Le Tacon F."/>
            <person name="Lindquist E.A."/>
            <person name="Lipzen A."/>
            <person name="Malagnac F."/>
            <person name="Mello A."/>
            <person name="Molinier V."/>
            <person name="Miyauchi S."/>
            <person name="Poulain J."/>
            <person name="Riccioni C."/>
            <person name="Rubini A."/>
            <person name="Sitrit Y."/>
            <person name="Splivallo R."/>
            <person name="Traeger S."/>
            <person name="Wang M."/>
            <person name="Zifcakova L."/>
            <person name="Wipf D."/>
            <person name="Zambonelli A."/>
            <person name="Paolocci F."/>
            <person name="Nowrousian M."/>
            <person name="Ottonello S."/>
            <person name="Baldrian P."/>
            <person name="Spatafora J.W."/>
            <person name="Henrissat B."/>
            <person name="Nagy L.G."/>
            <person name="Aury J.M."/>
            <person name="Wincker P."/>
            <person name="Grigoriev I.V."/>
            <person name="Bonfante P."/>
            <person name="Martin F.M."/>
        </authorList>
    </citation>
    <scope>NUCLEOTIDE SEQUENCE [LARGE SCALE GENOMIC DNA]</scope>
    <source>
        <strain evidence="1 2">120613-1</strain>
    </source>
</reference>